<protein>
    <submittedName>
        <fullName evidence="2">Uncharacterized protein</fullName>
    </submittedName>
</protein>
<gene>
    <name evidence="2" type="ORF">LCGC14_2707140</name>
</gene>
<feature type="non-terminal residue" evidence="2">
    <location>
        <position position="1"/>
    </location>
</feature>
<feature type="region of interest" description="Disordered" evidence="1">
    <location>
        <begin position="1"/>
        <end position="35"/>
    </location>
</feature>
<dbReference type="AlphaFoldDB" id="A0A0F8ZE44"/>
<name>A0A0F8ZE44_9ZZZZ</name>
<evidence type="ECO:0000313" key="2">
    <source>
        <dbReference type="EMBL" id="KKK92013.1"/>
    </source>
</evidence>
<evidence type="ECO:0000256" key="1">
    <source>
        <dbReference type="SAM" id="MobiDB-lite"/>
    </source>
</evidence>
<comment type="caution">
    <text evidence="2">The sequence shown here is derived from an EMBL/GenBank/DDBJ whole genome shotgun (WGS) entry which is preliminary data.</text>
</comment>
<dbReference type="EMBL" id="LAZR01048400">
    <property type="protein sequence ID" value="KKK92013.1"/>
    <property type="molecule type" value="Genomic_DNA"/>
</dbReference>
<organism evidence="2">
    <name type="scientific">marine sediment metagenome</name>
    <dbReference type="NCBI Taxonomy" id="412755"/>
    <lineage>
        <taxon>unclassified sequences</taxon>
        <taxon>metagenomes</taxon>
        <taxon>ecological metagenomes</taxon>
    </lineage>
</organism>
<proteinExistence type="predicted"/>
<feature type="compositionally biased region" description="Basic and acidic residues" evidence="1">
    <location>
        <begin position="19"/>
        <end position="35"/>
    </location>
</feature>
<sequence length="35" mass="4199">IYQMQIPCRTEQEENEAIQQEKMETPEKMNLKGDD</sequence>
<accession>A0A0F8ZE44</accession>
<reference evidence="2" key="1">
    <citation type="journal article" date="2015" name="Nature">
        <title>Complex archaea that bridge the gap between prokaryotes and eukaryotes.</title>
        <authorList>
            <person name="Spang A."/>
            <person name="Saw J.H."/>
            <person name="Jorgensen S.L."/>
            <person name="Zaremba-Niedzwiedzka K."/>
            <person name="Martijn J."/>
            <person name="Lind A.E."/>
            <person name="van Eijk R."/>
            <person name="Schleper C."/>
            <person name="Guy L."/>
            <person name="Ettema T.J."/>
        </authorList>
    </citation>
    <scope>NUCLEOTIDE SEQUENCE</scope>
</reference>